<dbReference type="SUPFAM" id="SSF52540">
    <property type="entry name" value="P-loop containing nucleoside triphosphate hydrolases"/>
    <property type="match status" value="1"/>
</dbReference>
<dbReference type="CDD" id="cd18550">
    <property type="entry name" value="ABC_6TM_exporter_like"/>
    <property type="match status" value="1"/>
</dbReference>
<dbReference type="InterPro" id="IPR003593">
    <property type="entry name" value="AAA+_ATPase"/>
</dbReference>
<accession>A0A6N4VHK0</accession>
<dbReference type="GO" id="GO:0005524">
    <property type="term" value="F:ATP binding"/>
    <property type="evidence" value="ECO:0007669"/>
    <property type="project" value="UniProtKB-KW"/>
</dbReference>
<evidence type="ECO:0000256" key="10">
    <source>
        <dbReference type="SAM" id="Phobius"/>
    </source>
</evidence>
<proteinExistence type="inferred from homology"/>
<keyword evidence="6 13" id="KW-0067">ATP-binding</keyword>
<dbReference type="PANTHER" id="PTHR43394">
    <property type="entry name" value="ATP-DEPENDENT PERMEASE MDL1, MITOCHONDRIAL"/>
    <property type="match status" value="1"/>
</dbReference>
<dbReference type="InterPro" id="IPR011527">
    <property type="entry name" value="ABC1_TM_dom"/>
</dbReference>
<keyword evidence="3" id="KW-1003">Cell membrane</keyword>
<dbReference type="AlphaFoldDB" id="A0A6N4VHK0"/>
<dbReference type="Pfam" id="PF00005">
    <property type="entry name" value="ABC_tran"/>
    <property type="match status" value="1"/>
</dbReference>
<evidence type="ECO:0000313" key="14">
    <source>
        <dbReference type="Proteomes" id="UP000466785"/>
    </source>
</evidence>
<dbReference type="KEGG" id="mpof:MPOR_51270"/>
<dbReference type="InterPro" id="IPR036640">
    <property type="entry name" value="ABC1_TM_sf"/>
</dbReference>
<feature type="transmembrane region" description="Helical" evidence="10">
    <location>
        <begin position="161"/>
        <end position="179"/>
    </location>
</feature>
<evidence type="ECO:0000256" key="2">
    <source>
        <dbReference type="ARBA" id="ARBA00022448"/>
    </source>
</evidence>
<evidence type="ECO:0000256" key="1">
    <source>
        <dbReference type="ARBA" id="ARBA00004651"/>
    </source>
</evidence>
<dbReference type="PROSITE" id="PS50893">
    <property type="entry name" value="ABC_TRANSPORTER_2"/>
    <property type="match status" value="1"/>
</dbReference>
<organism evidence="13 14">
    <name type="scientific">Mycolicibacterium poriferae</name>
    <dbReference type="NCBI Taxonomy" id="39694"/>
    <lineage>
        <taxon>Bacteria</taxon>
        <taxon>Bacillati</taxon>
        <taxon>Actinomycetota</taxon>
        <taxon>Actinomycetes</taxon>
        <taxon>Mycobacteriales</taxon>
        <taxon>Mycobacteriaceae</taxon>
        <taxon>Mycolicibacterium</taxon>
    </lineage>
</organism>
<feature type="domain" description="ABC transporter" evidence="11">
    <location>
        <begin position="367"/>
        <end position="629"/>
    </location>
</feature>
<dbReference type="Pfam" id="PF00664">
    <property type="entry name" value="ABC_membrane"/>
    <property type="match status" value="1"/>
</dbReference>
<keyword evidence="2" id="KW-0813">Transport</keyword>
<keyword evidence="8 10" id="KW-0472">Membrane</keyword>
<gene>
    <name evidence="13" type="ORF">MPOR_51270</name>
</gene>
<feature type="transmembrane region" description="Helical" evidence="10">
    <location>
        <begin position="301"/>
        <end position="322"/>
    </location>
</feature>
<reference evidence="13 14" key="1">
    <citation type="journal article" date="2019" name="Emerg. Microbes Infect.">
        <title>Comprehensive subspecies identification of 175 nontuberculous mycobacteria species based on 7547 genomic profiles.</title>
        <authorList>
            <person name="Matsumoto Y."/>
            <person name="Kinjo T."/>
            <person name="Motooka D."/>
            <person name="Nabeya D."/>
            <person name="Jung N."/>
            <person name="Uechi K."/>
            <person name="Horii T."/>
            <person name="Iida T."/>
            <person name="Fujita J."/>
            <person name="Nakamura S."/>
        </authorList>
    </citation>
    <scope>NUCLEOTIDE SEQUENCE [LARGE SCALE GENOMIC DNA]</scope>
    <source>
        <strain evidence="13 14">JCM 12603</strain>
    </source>
</reference>
<feature type="transmembrane region" description="Helical" evidence="10">
    <location>
        <begin position="45"/>
        <end position="66"/>
    </location>
</feature>
<evidence type="ECO:0000259" key="11">
    <source>
        <dbReference type="PROSITE" id="PS50893"/>
    </source>
</evidence>
<sequence>MSLETVARQSLYRQTRARGGELRSLADRRLLSRIWRFAQRHHRKLAVFLAVSVVSALLTVATPLLAGRVVDEITGSGTTRVVVMLAVVIAVVALAEAGVALVTRWLSATIGEGLILDLRTAVFDHVQRMPVAFFTRTRTGALVSRLGNDVLGAQRAFSDTLSGVVSNLVTLTLTLVVMLSISWQITLLSLALMPLFLIPARRIGASMARLSREAAIHNATMNTQMTERFSAPGATLVKLFGDPGAESGEFEVRAGRVGDIGVRTSMLQSTFMNSLTLMSALALALVYGLGGALALGGQLQAGSIVALALLLTRLYAPLTALANARVEIASALVSFERVFEVLDLVPLIREAPDAVEVPRRADGGVAVQFDDVHFSYPSADKVSLASLEEVAELDDRGGDEVLHGVSFTAEPGQMVALVGPSGAGKSTIAALIARLYDVDGGPSDQTGASGAVRLNGRDVRDVTFASLKDTVGMVTQDGHLFHESIRANLQLSGPPATDDALWEALRRARLADVVADMPDGLDTIVGERGYRLSGGQRQRLTIARLLLASPQVVILDEATASLDSESEAAVQQALAEALSGRTSIVIAHRLSTVRAADMILVVEDGRIVERGTHQELLGRGGRYAGLHHTQFGTERRSCTPRGPHAAYCARNSVPAKGLTSCGQWEDLLSG</sequence>
<evidence type="ECO:0000259" key="12">
    <source>
        <dbReference type="PROSITE" id="PS50929"/>
    </source>
</evidence>
<feature type="transmembrane region" description="Helical" evidence="10">
    <location>
        <begin position="81"/>
        <end position="102"/>
    </location>
</feature>
<dbReference type="GO" id="GO:0016887">
    <property type="term" value="F:ATP hydrolysis activity"/>
    <property type="evidence" value="ECO:0007669"/>
    <property type="project" value="InterPro"/>
</dbReference>
<dbReference type="Proteomes" id="UP000466785">
    <property type="component" value="Chromosome"/>
</dbReference>
<keyword evidence="5" id="KW-0547">Nucleotide-binding</keyword>
<dbReference type="GO" id="GO:0005886">
    <property type="term" value="C:plasma membrane"/>
    <property type="evidence" value="ECO:0007669"/>
    <property type="project" value="UniProtKB-SubCell"/>
</dbReference>
<dbReference type="GO" id="GO:0015421">
    <property type="term" value="F:ABC-type oligopeptide transporter activity"/>
    <property type="evidence" value="ECO:0007669"/>
    <property type="project" value="TreeGrafter"/>
</dbReference>
<dbReference type="InterPro" id="IPR027417">
    <property type="entry name" value="P-loop_NTPase"/>
</dbReference>
<comment type="similarity">
    <text evidence="9">Belongs to the ABC transporter superfamily. Lipid exporter (TC 3.A.1.106) family.</text>
</comment>
<dbReference type="EMBL" id="AP022570">
    <property type="protein sequence ID" value="BBX54101.1"/>
    <property type="molecule type" value="Genomic_DNA"/>
</dbReference>
<dbReference type="SUPFAM" id="SSF90123">
    <property type="entry name" value="ABC transporter transmembrane region"/>
    <property type="match status" value="1"/>
</dbReference>
<evidence type="ECO:0000256" key="7">
    <source>
        <dbReference type="ARBA" id="ARBA00022989"/>
    </source>
</evidence>
<dbReference type="RefSeq" id="WP_163678929.1">
    <property type="nucleotide sequence ID" value="NZ_AP022570.1"/>
</dbReference>
<dbReference type="Gene3D" id="1.20.1560.10">
    <property type="entry name" value="ABC transporter type 1, transmembrane domain"/>
    <property type="match status" value="1"/>
</dbReference>
<keyword evidence="4 10" id="KW-0812">Transmembrane</keyword>
<dbReference type="FunFam" id="3.40.50.300:FF:000299">
    <property type="entry name" value="ABC transporter ATP-binding protein/permease"/>
    <property type="match status" value="1"/>
</dbReference>
<keyword evidence="14" id="KW-1185">Reference proteome</keyword>
<dbReference type="InterPro" id="IPR003439">
    <property type="entry name" value="ABC_transporter-like_ATP-bd"/>
</dbReference>
<name>A0A6N4VHK0_9MYCO</name>
<evidence type="ECO:0000256" key="4">
    <source>
        <dbReference type="ARBA" id="ARBA00022692"/>
    </source>
</evidence>
<evidence type="ECO:0000256" key="3">
    <source>
        <dbReference type="ARBA" id="ARBA00022475"/>
    </source>
</evidence>
<protein>
    <submittedName>
        <fullName evidence="13">ABC transporter ATP-binding protein</fullName>
    </submittedName>
</protein>
<dbReference type="PROSITE" id="PS00211">
    <property type="entry name" value="ABC_TRANSPORTER_1"/>
    <property type="match status" value="1"/>
</dbReference>
<comment type="subcellular location">
    <subcellularLocation>
        <location evidence="1">Cell membrane</location>
        <topology evidence="1">Multi-pass membrane protein</topology>
    </subcellularLocation>
</comment>
<keyword evidence="7 10" id="KW-1133">Transmembrane helix</keyword>
<dbReference type="PROSITE" id="PS50929">
    <property type="entry name" value="ABC_TM1F"/>
    <property type="match status" value="1"/>
</dbReference>
<dbReference type="PANTHER" id="PTHR43394:SF1">
    <property type="entry name" value="ATP-BINDING CASSETTE SUB-FAMILY B MEMBER 10, MITOCHONDRIAL"/>
    <property type="match status" value="1"/>
</dbReference>
<evidence type="ECO:0000256" key="5">
    <source>
        <dbReference type="ARBA" id="ARBA00022741"/>
    </source>
</evidence>
<dbReference type="Gene3D" id="3.40.50.300">
    <property type="entry name" value="P-loop containing nucleotide triphosphate hydrolases"/>
    <property type="match status" value="1"/>
</dbReference>
<dbReference type="InterPro" id="IPR039421">
    <property type="entry name" value="Type_1_exporter"/>
</dbReference>
<evidence type="ECO:0000256" key="9">
    <source>
        <dbReference type="ARBA" id="ARBA00061644"/>
    </source>
</evidence>
<feature type="transmembrane region" description="Helical" evidence="10">
    <location>
        <begin position="275"/>
        <end position="295"/>
    </location>
</feature>
<evidence type="ECO:0000256" key="8">
    <source>
        <dbReference type="ARBA" id="ARBA00023136"/>
    </source>
</evidence>
<evidence type="ECO:0000256" key="6">
    <source>
        <dbReference type="ARBA" id="ARBA00022840"/>
    </source>
</evidence>
<evidence type="ECO:0000313" key="13">
    <source>
        <dbReference type="EMBL" id="BBX54101.1"/>
    </source>
</evidence>
<feature type="domain" description="ABC transmembrane type-1" evidence="12">
    <location>
        <begin position="46"/>
        <end position="330"/>
    </location>
</feature>
<dbReference type="InterPro" id="IPR017871">
    <property type="entry name" value="ABC_transporter-like_CS"/>
</dbReference>
<dbReference type="SMART" id="SM00382">
    <property type="entry name" value="AAA"/>
    <property type="match status" value="1"/>
</dbReference>